<evidence type="ECO:0000256" key="2">
    <source>
        <dbReference type="PROSITE-ProRule" id="PRU00023"/>
    </source>
</evidence>
<accession>A0A384K1U2</accession>
<dbReference type="InterPro" id="IPR010730">
    <property type="entry name" value="HET"/>
</dbReference>
<gene>
    <name evidence="6" type="ORF">BCIN_14g00350</name>
</gene>
<dbReference type="SUPFAM" id="SSF48403">
    <property type="entry name" value="Ankyrin repeat"/>
    <property type="match status" value="1"/>
</dbReference>
<evidence type="ECO:0000313" key="7">
    <source>
        <dbReference type="Proteomes" id="UP000001798"/>
    </source>
</evidence>
<dbReference type="AlphaFoldDB" id="A0A384K1U2"/>
<dbReference type="InterPro" id="IPR056884">
    <property type="entry name" value="NPHP3-like_N"/>
</dbReference>
<dbReference type="KEGG" id="bfu:BCIN_14g00350"/>
<dbReference type="Pfam" id="PF06985">
    <property type="entry name" value="HET"/>
    <property type="match status" value="1"/>
</dbReference>
<dbReference type="PROSITE" id="PS50088">
    <property type="entry name" value="ANK_REPEAT"/>
    <property type="match status" value="1"/>
</dbReference>
<reference evidence="6 7" key="3">
    <citation type="journal article" date="2017" name="Mol. Plant Pathol.">
        <title>A gapless genome sequence of the fungus Botrytis cinerea.</title>
        <authorList>
            <person name="Van Kan J.A."/>
            <person name="Stassen J.H."/>
            <person name="Mosbach A."/>
            <person name="Van Der Lee T.A."/>
            <person name="Faino L."/>
            <person name="Farmer A.D."/>
            <person name="Papasotiriou D.G."/>
            <person name="Zhou S."/>
            <person name="Seidl M.F."/>
            <person name="Cottam E."/>
            <person name="Edel D."/>
            <person name="Hahn M."/>
            <person name="Schwartz D.C."/>
            <person name="Dietrich R.A."/>
            <person name="Widdison S."/>
            <person name="Scalliet G."/>
        </authorList>
    </citation>
    <scope>NUCLEOTIDE SEQUENCE [LARGE SCALE GENOMIC DNA]</scope>
    <source>
        <strain evidence="6 7">B05.10</strain>
    </source>
</reference>
<dbReference type="GeneID" id="36394821"/>
<keyword evidence="7" id="KW-1185">Reference proteome</keyword>
<dbReference type="PANTHER" id="PTHR10622:SF11">
    <property type="entry name" value="HET-DOMAIN-CONTAINING PROTEIN"/>
    <property type="match status" value="1"/>
</dbReference>
<keyword evidence="1" id="KW-0677">Repeat</keyword>
<name>A0A384K1U2_BOTFB</name>
<feature type="compositionally biased region" description="Polar residues" evidence="3">
    <location>
        <begin position="271"/>
        <end position="283"/>
    </location>
</feature>
<dbReference type="InterPro" id="IPR002110">
    <property type="entry name" value="Ankyrin_rpt"/>
</dbReference>
<dbReference type="VEuPathDB" id="FungiDB:Bcin14g00350"/>
<dbReference type="Pfam" id="PF24883">
    <property type="entry name" value="NPHP3_N"/>
    <property type="match status" value="1"/>
</dbReference>
<evidence type="ECO:0000313" key="6">
    <source>
        <dbReference type="EMBL" id="ATZ56800.1"/>
    </source>
</evidence>
<organism evidence="6 7">
    <name type="scientific">Botryotinia fuckeliana (strain B05.10)</name>
    <name type="common">Noble rot fungus</name>
    <name type="synonym">Botrytis cinerea</name>
    <dbReference type="NCBI Taxonomy" id="332648"/>
    <lineage>
        <taxon>Eukaryota</taxon>
        <taxon>Fungi</taxon>
        <taxon>Dikarya</taxon>
        <taxon>Ascomycota</taxon>
        <taxon>Pezizomycotina</taxon>
        <taxon>Leotiomycetes</taxon>
        <taxon>Helotiales</taxon>
        <taxon>Sclerotiniaceae</taxon>
        <taxon>Botrytis</taxon>
    </lineage>
</organism>
<dbReference type="OrthoDB" id="194358at2759"/>
<feature type="repeat" description="ANK" evidence="2">
    <location>
        <begin position="964"/>
        <end position="996"/>
    </location>
</feature>
<evidence type="ECO:0000256" key="3">
    <source>
        <dbReference type="SAM" id="MobiDB-lite"/>
    </source>
</evidence>
<dbReference type="InterPro" id="IPR027417">
    <property type="entry name" value="P-loop_NTPase"/>
</dbReference>
<dbReference type="InterPro" id="IPR036770">
    <property type="entry name" value="Ankyrin_rpt-contain_sf"/>
</dbReference>
<dbReference type="PANTHER" id="PTHR10622">
    <property type="entry name" value="HET DOMAIN-CONTAINING PROTEIN"/>
    <property type="match status" value="1"/>
</dbReference>
<reference evidence="6 7" key="2">
    <citation type="journal article" date="2012" name="Eukaryot. Cell">
        <title>Genome update of Botrytis cinerea strains B05.10 and T4.</title>
        <authorList>
            <person name="Staats M."/>
            <person name="van Kan J.A."/>
        </authorList>
    </citation>
    <scope>NUCLEOTIDE SEQUENCE [LARGE SCALE GENOMIC DNA]</scope>
    <source>
        <strain evidence="6 7">B05.10</strain>
    </source>
</reference>
<dbReference type="Proteomes" id="UP000001798">
    <property type="component" value="Chromosome 14"/>
</dbReference>
<dbReference type="RefSeq" id="XP_024552742.1">
    <property type="nucleotide sequence ID" value="XM_024696928.1"/>
</dbReference>
<dbReference type="Gene3D" id="1.25.40.20">
    <property type="entry name" value="Ankyrin repeat-containing domain"/>
    <property type="match status" value="1"/>
</dbReference>
<sequence>MHLLECNSEGRFDLVRNLAGSDIPEYAILSHTWGADADELTFQDLMNDTGQNKSGYRKLQFCGEQAKRDGLQYFWVDTCCIDKSSSAELQEAINSMFRWYQNATKCYVYLSDVSTNRTDQVSSSWQLIFKASRWFTRGWTLQELIAPRSVQFFCSNGMLLGDKRSLEHLIHEITGIETSALHGQNLSDFSIDERMSWAKNRETKREEDKAYCLLGIFDVHMPLIYGERSKNSFRRLGEEIEKRAKKHTLDDTPAFSAAGFSSTKRSKISHDQSSNHLSRLQTSEDPEPVYEYPTNEIDATTRQSIIDQLYFPKIDERLTSLTAAQGTTCRWFLTKSEYLSWNDVSKRQDHEGFLWIKGNPGTGKSTLMKLLFEEAKLKTKGDFSKITLSFFFLARGTIEERTTTGLYRSLLHQLFEKVVELRDSLDWMTADGARGVERNGWSEAALKQTLKHTVEKLGSRSLMIFIDALDECDQKQASGMVFFFEELCELAGISQVSLQICFSSRHYPTIVIQKGIELTLEDEIGHMEDIQHYIKSKLRLGRSKQAETLRTEILQKSSGIFLWVVLVLDILNSEYSTGIISIKKISKRLTEIPPGLNDLFEMILKRDGENLEELQLCLKLILFANRPLKPQELYFATQIGLDGECMGSWDQDDVNVDQMKLFVRSSSKGLAEVTKNKASDVQFIHESVRDFLLGKYESQWSGSSGSFVGHGHDTLKNCCLTQLNAVVNQKVIKYFNFSESNFWECRNIKYPFLNTTHPQTGIPPAQRSKEAQSRFQEEIKSRFPFLDYSVSNILYHANLAQQNYIEQADFLATFPTHLWVFVNNYFENHEIRRYTESVTTLYLFAERNLASLIRICPRKNSCFDVEEQRYGPSIFAALATESHEAVHALLDIELETYPSDSLVHGLWKQHCLNGIKSINIGRSFTYSRKRDVRSYLSDNDLEIPLIIILGSEKYIGKLDEGIEGGENLLFRATVRAQDIVARFLLESGAEVNSKSETMQILLVNAIVSGCRSIVKLLLEKGAEINNKGIDKRTPLTTATIKDT</sequence>
<dbReference type="EMBL" id="CP009818">
    <property type="protein sequence ID" value="ATZ56800.1"/>
    <property type="molecule type" value="Genomic_DNA"/>
</dbReference>
<protein>
    <submittedName>
        <fullName evidence="6">Uncharacterized protein</fullName>
    </submittedName>
</protein>
<evidence type="ECO:0000259" key="4">
    <source>
        <dbReference type="Pfam" id="PF06985"/>
    </source>
</evidence>
<evidence type="ECO:0000256" key="1">
    <source>
        <dbReference type="ARBA" id="ARBA00022737"/>
    </source>
</evidence>
<feature type="domain" description="Nephrocystin 3-like N-terminal" evidence="5">
    <location>
        <begin position="328"/>
        <end position="505"/>
    </location>
</feature>
<feature type="region of interest" description="Disordered" evidence="3">
    <location>
        <begin position="255"/>
        <end position="293"/>
    </location>
</feature>
<proteinExistence type="predicted"/>
<dbReference type="Gene3D" id="3.40.50.300">
    <property type="entry name" value="P-loop containing nucleotide triphosphate hydrolases"/>
    <property type="match status" value="1"/>
</dbReference>
<dbReference type="SUPFAM" id="SSF52540">
    <property type="entry name" value="P-loop containing nucleoside triphosphate hydrolases"/>
    <property type="match status" value="1"/>
</dbReference>
<reference evidence="6 7" key="1">
    <citation type="journal article" date="2011" name="PLoS Genet.">
        <title>Genomic analysis of the necrotrophic fungal pathogens Sclerotinia sclerotiorum and Botrytis cinerea.</title>
        <authorList>
            <person name="Amselem J."/>
            <person name="Cuomo C.A."/>
            <person name="van Kan J.A."/>
            <person name="Viaud M."/>
            <person name="Benito E.P."/>
            <person name="Couloux A."/>
            <person name="Coutinho P.M."/>
            <person name="de Vries R.P."/>
            <person name="Dyer P.S."/>
            <person name="Fillinger S."/>
            <person name="Fournier E."/>
            <person name="Gout L."/>
            <person name="Hahn M."/>
            <person name="Kohn L."/>
            <person name="Lapalu N."/>
            <person name="Plummer K.M."/>
            <person name="Pradier J.M."/>
            <person name="Quevillon E."/>
            <person name="Sharon A."/>
            <person name="Simon A."/>
            <person name="ten Have A."/>
            <person name="Tudzynski B."/>
            <person name="Tudzynski P."/>
            <person name="Wincker P."/>
            <person name="Andrew M."/>
            <person name="Anthouard V."/>
            <person name="Beever R.E."/>
            <person name="Beffa R."/>
            <person name="Benoit I."/>
            <person name="Bouzid O."/>
            <person name="Brault B."/>
            <person name="Chen Z."/>
            <person name="Choquer M."/>
            <person name="Collemare J."/>
            <person name="Cotton P."/>
            <person name="Danchin E.G."/>
            <person name="Da Silva C."/>
            <person name="Gautier A."/>
            <person name="Giraud C."/>
            <person name="Giraud T."/>
            <person name="Gonzalez C."/>
            <person name="Grossetete S."/>
            <person name="Guldener U."/>
            <person name="Henrissat B."/>
            <person name="Howlett B.J."/>
            <person name="Kodira C."/>
            <person name="Kretschmer M."/>
            <person name="Lappartient A."/>
            <person name="Leroch M."/>
            <person name="Levis C."/>
            <person name="Mauceli E."/>
            <person name="Neuveglise C."/>
            <person name="Oeser B."/>
            <person name="Pearson M."/>
            <person name="Poulain J."/>
            <person name="Poussereau N."/>
            <person name="Quesneville H."/>
            <person name="Rascle C."/>
            <person name="Schumacher J."/>
            <person name="Segurens B."/>
            <person name="Sexton A."/>
            <person name="Silva E."/>
            <person name="Sirven C."/>
            <person name="Soanes D.M."/>
            <person name="Talbot N.J."/>
            <person name="Templeton M."/>
            <person name="Yandava C."/>
            <person name="Yarden O."/>
            <person name="Zeng Q."/>
            <person name="Rollins J.A."/>
            <person name="Lebrun M.H."/>
            <person name="Dickman M."/>
        </authorList>
    </citation>
    <scope>NUCLEOTIDE SEQUENCE [LARGE SCALE GENOMIC DNA]</scope>
    <source>
        <strain evidence="6 7">B05.10</strain>
    </source>
</reference>
<keyword evidence="2" id="KW-0040">ANK repeat</keyword>
<feature type="domain" description="Heterokaryon incompatibility" evidence="4">
    <location>
        <begin position="26"/>
        <end position="120"/>
    </location>
</feature>
<evidence type="ECO:0000259" key="5">
    <source>
        <dbReference type="Pfam" id="PF24883"/>
    </source>
</evidence>